<dbReference type="SUPFAM" id="SSF52540">
    <property type="entry name" value="P-loop containing nucleoside triphosphate hydrolases"/>
    <property type="match status" value="2"/>
</dbReference>
<evidence type="ECO:0000313" key="3">
    <source>
        <dbReference type="EMBL" id="CAF1474672.1"/>
    </source>
</evidence>
<organism evidence="3 4">
    <name type="scientific">Adineta steineri</name>
    <dbReference type="NCBI Taxonomy" id="433720"/>
    <lineage>
        <taxon>Eukaryota</taxon>
        <taxon>Metazoa</taxon>
        <taxon>Spiralia</taxon>
        <taxon>Gnathifera</taxon>
        <taxon>Rotifera</taxon>
        <taxon>Eurotatoria</taxon>
        <taxon>Bdelloidea</taxon>
        <taxon>Adinetida</taxon>
        <taxon>Adinetidae</taxon>
        <taxon>Adineta</taxon>
    </lineage>
</organism>
<dbReference type="GO" id="GO:0006310">
    <property type="term" value="P:DNA recombination"/>
    <property type="evidence" value="ECO:0007669"/>
    <property type="project" value="UniProtKB-KW"/>
</dbReference>
<gene>
    <name evidence="3" type="ORF">VCS650_LOCUS40818</name>
</gene>
<sequence>MSFSKNKFSIRGNSLPIINNVSSDIYESVNEINEVEDDQHESFELETGIDNEHLVLCNKRIDYELRPNELSHVCLYEFNSDYRKAKITVSDKALFASDSTPRSVPRRGRPPNDRWLFQTQHPQYSSHIIIRRSFRVVPVLIGPSIPRAEREDTEERYARAILTLFYPWRSVLDIYDIHELWSNVLKVRESAFTARSDKVINNIQLLHDCKRDRDQDLFQLVNQPLPSKTIKYTTQYNDANVDDAEEILALLDETTDVHLNLLNKNSIECCGARERMKREYLKSILRNIILSERFSHINNNNNPFSDLILSNCIIQTTGGTESNVLAYAANRQDIEHIRIWQYNLKIQKEQMRRMLLYGSKEQTSEGDMIIDKQFSDPSCADVFDDHTIDCTMSVINDPQLTTNVSSMNFVKTYNLNYEQAKIFESIMCHIQSTILYQINKDVKHTKPEQLLMYIGGAGGCGKSRVTEAISAFMAYHNRTHTIRCLAPSSAAAVGIDGLTIQSMLHEGRNKTYDNHTLTQTDLSTIETEWRNIDYCLIDEISMVGCYMLARLHRITTIAKHTESTIPFGGINMIFLGDFVQYPPVLDRPLYSNILSPTDTLANTMNTINLTRRRLNITERDIQCKVGRALWLQVNKVFFLTQQMRNKDPLFTAMQARLRSGQCRDDDYNMLCKRIVSSDNDVKSLGQSPWNLAPMLVFRNEVRTNINNYCVFDESIKHNQLPTVVVANDRVRNHDIDNTDLRHFLLSLPDNKTDGLPGYLPIVMNMPVLITHNIATELHISNGSIGRLVRLVYDNDNENLHNNSDIRNPNFPINTKYIQTPLYALVELPQSKLSSPLIDLQPTMIPILPEQKTIKIDLKSFITPTQKRLLNNKTSITICRTQLPIVPAYAMTTHKCQGKTLTSGIIDLVPPPYAKSDLANVYVPVSRFTSADTMAILRPFPQSILNQKPHPDMIIELERLNKLCNSNE</sequence>
<comment type="catalytic activity">
    <reaction evidence="1">
        <text>ATP + H2O = ADP + phosphate + H(+)</text>
        <dbReference type="Rhea" id="RHEA:13065"/>
        <dbReference type="ChEBI" id="CHEBI:15377"/>
        <dbReference type="ChEBI" id="CHEBI:15378"/>
        <dbReference type="ChEBI" id="CHEBI:30616"/>
        <dbReference type="ChEBI" id="CHEBI:43474"/>
        <dbReference type="ChEBI" id="CHEBI:456216"/>
        <dbReference type="EC" id="5.6.2.3"/>
    </reaction>
</comment>
<dbReference type="Proteomes" id="UP000663891">
    <property type="component" value="Unassembled WGS sequence"/>
</dbReference>
<dbReference type="GO" id="GO:0006281">
    <property type="term" value="P:DNA repair"/>
    <property type="evidence" value="ECO:0007669"/>
    <property type="project" value="UniProtKB-KW"/>
</dbReference>
<dbReference type="EC" id="5.6.2.3" evidence="1"/>
<reference evidence="3" key="1">
    <citation type="submission" date="2021-02" db="EMBL/GenBank/DDBJ databases">
        <authorList>
            <person name="Nowell W R."/>
        </authorList>
    </citation>
    <scope>NUCLEOTIDE SEQUENCE</scope>
</reference>
<keyword evidence="1" id="KW-0378">Hydrolase</keyword>
<keyword evidence="1" id="KW-0233">DNA recombination</keyword>
<dbReference type="GO" id="GO:0016787">
    <property type="term" value="F:hydrolase activity"/>
    <property type="evidence" value="ECO:0007669"/>
    <property type="project" value="UniProtKB-KW"/>
</dbReference>
<comment type="caution">
    <text evidence="3">The sequence shown here is derived from an EMBL/GenBank/DDBJ whole genome shotgun (WGS) entry which is preliminary data.</text>
</comment>
<comment type="cofactor">
    <cofactor evidence="1">
        <name>Mg(2+)</name>
        <dbReference type="ChEBI" id="CHEBI:18420"/>
    </cofactor>
</comment>
<dbReference type="Gene3D" id="3.40.50.300">
    <property type="entry name" value="P-loop containing nucleotide triphosphate hydrolases"/>
    <property type="match status" value="1"/>
</dbReference>
<dbReference type="GO" id="GO:0005524">
    <property type="term" value="F:ATP binding"/>
    <property type="evidence" value="ECO:0007669"/>
    <property type="project" value="UniProtKB-KW"/>
</dbReference>
<keyword evidence="1" id="KW-0067">ATP-binding</keyword>
<keyword evidence="1" id="KW-0347">Helicase</keyword>
<evidence type="ECO:0000313" key="4">
    <source>
        <dbReference type="Proteomes" id="UP000663891"/>
    </source>
</evidence>
<comment type="similarity">
    <text evidence="1">Belongs to the helicase family.</text>
</comment>
<keyword evidence="1" id="KW-0234">DNA repair</keyword>
<dbReference type="OrthoDB" id="416437at2759"/>
<name>A0A815RBA6_9BILA</name>
<dbReference type="GO" id="GO:0000723">
    <property type="term" value="P:telomere maintenance"/>
    <property type="evidence" value="ECO:0007669"/>
    <property type="project" value="InterPro"/>
</dbReference>
<keyword evidence="1" id="KW-0227">DNA damage</keyword>
<accession>A0A815RBA6</accession>
<dbReference type="PANTHER" id="PTHR47642">
    <property type="entry name" value="ATP-DEPENDENT DNA HELICASE"/>
    <property type="match status" value="1"/>
</dbReference>
<feature type="domain" description="DNA helicase Pif1-like DEAD-box helicase" evidence="2">
    <location>
        <begin position="431"/>
        <end position="611"/>
    </location>
</feature>
<evidence type="ECO:0000256" key="1">
    <source>
        <dbReference type="RuleBase" id="RU363044"/>
    </source>
</evidence>
<proteinExistence type="inferred from homology"/>
<protein>
    <recommendedName>
        <fullName evidence="1">ATP-dependent DNA helicase</fullName>
        <ecNumber evidence="1">5.6.2.3</ecNumber>
    </recommendedName>
</protein>
<evidence type="ECO:0000259" key="2">
    <source>
        <dbReference type="Pfam" id="PF05970"/>
    </source>
</evidence>
<dbReference type="InterPro" id="IPR027417">
    <property type="entry name" value="P-loop_NTPase"/>
</dbReference>
<dbReference type="InterPro" id="IPR010285">
    <property type="entry name" value="DNA_helicase_pif1-like_DEAD"/>
</dbReference>
<dbReference type="Pfam" id="PF05970">
    <property type="entry name" value="PIF1"/>
    <property type="match status" value="1"/>
</dbReference>
<dbReference type="EMBL" id="CAJNON010001604">
    <property type="protein sequence ID" value="CAF1474672.1"/>
    <property type="molecule type" value="Genomic_DNA"/>
</dbReference>
<dbReference type="PANTHER" id="PTHR47642:SF6">
    <property type="entry name" value="ATP-DEPENDENT DNA HELICASE"/>
    <property type="match status" value="1"/>
</dbReference>
<dbReference type="InterPro" id="IPR051055">
    <property type="entry name" value="PIF1_helicase"/>
</dbReference>
<dbReference type="GO" id="GO:0043139">
    <property type="term" value="F:5'-3' DNA helicase activity"/>
    <property type="evidence" value="ECO:0007669"/>
    <property type="project" value="UniProtKB-EC"/>
</dbReference>
<keyword evidence="1" id="KW-0547">Nucleotide-binding</keyword>
<dbReference type="AlphaFoldDB" id="A0A815RBA6"/>